<feature type="domain" description="HTH cro/C1-type" evidence="1">
    <location>
        <begin position="5"/>
        <end position="58"/>
    </location>
</feature>
<evidence type="ECO:0000313" key="2">
    <source>
        <dbReference type="EMBL" id="QHW12309.1"/>
    </source>
</evidence>
<dbReference type="GO" id="GO:0003677">
    <property type="term" value="F:DNA binding"/>
    <property type="evidence" value="ECO:0007669"/>
    <property type="project" value="InterPro"/>
</dbReference>
<dbReference type="InterPro" id="IPR010982">
    <property type="entry name" value="Lambda_DNA-bd_dom_sf"/>
</dbReference>
<evidence type="ECO:0000313" key="3">
    <source>
        <dbReference type="EMBL" id="QIH77394.1"/>
    </source>
</evidence>
<dbReference type="SUPFAM" id="SSF47413">
    <property type="entry name" value="lambda repressor-like DNA-binding domains"/>
    <property type="match status" value="1"/>
</dbReference>
<dbReference type="CDD" id="cd00093">
    <property type="entry name" value="HTH_XRE"/>
    <property type="match status" value="1"/>
</dbReference>
<dbReference type="Proteomes" id="UP000501122">
    <property type="component" value="Chromosome"/>
</dbReference>
<sequence>MESLIKFLRESRNLSKKDIYEDLISEQTYTKIENNTENATLYIMTLILKRLNVSFHEFSYLYSKSKNITNFYDDLNNELSQQLVFIDEFIQKYPYLTSFQKNILKGLSTLYEGTGHEQEKYREIIWKTIKNNENLLPNDIILLSYIFFLFKDKQQEFIIKEIKEKMDLWEDYYGISKTISLFYFNLGVLYNLVHEDNEMAIKYYEIAINKGIKHQTPYSTARAMIELGKINNNEDLKVKGTTILSVFHPEILDLL</sequence>
<name>A0A6G7EVI3_9STAP</name>
<protein>
    <submittedName>
        <fullName evidence="3">Helix-turn-helix domain-containing protein</fullName>
    </submittedName>
    <submittedName>
        <fullName evidence="2">Helix-turn-helix transcriptional regulator</fullName>
    </submittedName>
</protein>
<dbReference type="RefSeq" id="WP_164952935.1">
    <property type="nucleotide sequence ID" value="NZ_CP047363.1"/>
</dbReference>
<gene>
    <name evidence="2" type="ORF">0076A_00022</name>
    <name evidence="3" type="ORF">GTN30_01755</name>
</gene>
<dbReference type="Gene3D" id="1.25.40.10">
    <property type="entry name" value="Tetratricopeptide repeat domain"/>
    <property type="match status" value="1"/>
</dbReference>
<organism evidence="2">
    <name type="scientific">Macrococcoides canis</name>
    <dbReference type="NCBI Taxonomy" id="1855823"/>
    <lineage>
        <taxon>Bacteria</taxon>
        <taxon>Bacillati</taxon>
        <taxon>Bacillota</taxon>
        <taxon>Bacilli</taxon>
        <taxon>Bacillales</taxon>
        <taxon>Staphylococcaceae</taxon>
        <taxon>Macrococcoides</taxon>
    </lineage>
</organism>
<dbReference type="PROSITE" id="PS50943">
    <property type="entry name" value="HTH_CROC1"/>
    <property type="match status" value="1"/>
</dbReference>
<dbReference type="SMART" id="SM00530">
    <property type="entry name" value="HTH_XRE"/>
    <property type="match status" value="1"/>
</dbReference>
<proteinExistence type="predicted"/>
<dbReference type="InterPro" id="IPR001387">
    <property type="entry name" value="Cro/C1-type_HTH"/>
</dbReference>
<dbReference type="InterPro" id="IPR011990">
    <property type="entry name" value="TPR-like_helical_dom_sf"/>
</dbReference>
<accession>A0A6G7EVI3</accession>
<evidence type="ECO:0000259" key="1">
    <source>
        <dbReference type="PROSITE" id="PS50943"/>
    </source>
</evidence>
<reference evidence="2" key="1">
    <citation type="journal article" date="2020" name="Antimicrob. Agents Chemother.">
        <title>The novel macrolide resistance genes mef(D), msr(F) and msr(H) are present on resistance islands in Macrococcus canis, Macrococcus caseolyticus and Staphylococcus aureus.</title>
        <authorList>
            <person name="Schwendener S."/>
            <person name="Dona V."/>
            <person name="Perreten V."/>
        </authorList>
    </citation>
    <scope>NUCLEOTIDE SEQUENCE</scope>
    <source>
        <strain evidence="2">Epi0076A</strain>
    </source>
</reference>
<dbReference type="AlphaFoldDB" id="A0A6G7EVI3"/>
<dbReference type="EMBL" id="MN728681">
    <property type="protein sequence ID" value="QHW12309.1"/>
    <property type="molecule type" value="Genomic_DNA"/>
</dbReference>
<dbReference type="Pfam" id="PF01381">
    <property type="entry name" value="HTH_3"/>
    <property type="match status" value="1"/>
</dbReference>
<dbReference type="EMBL" id="CP047363">
    <property type="protein sequence ID" value="QIH77394.1"/>
    <property type="molecule type" value="Genomic_DNA"/>
</dbReference>